<accession>A0A368F291</accession>
<comment type="caution">
    <text evidence="1">The sequence shown here is derived from an EMBL/GenBank/DDBJ whole genome shotgun (WGS) entry which is preliminary data.</text>
</comment>
<name>A0A368F291_ANCCA</name>
<dbReference type="Proteomes" id="UP000252519">
    <property type="component" value="Unassembled WGS sequence"/>
</dbReference>
<evidence type="ECO:0000313" key="2">
    <source>
        <dbReference type="Proteomes" id="UP000252519"/>
    </source>
</evidence>
<sequence>MECMDAMDLTATTPITVDNTCLVATDAVQKVAFLTSTQAFPIVPNYLLFYVDLTVGNLQLSQIEREKWLQLMTEVKNELARGTYGRFFRNANIKFFG</sequence>
<dbReference type="EMBL" id="JOJR01009128">
    <property type="protein sequence ID" value="RCN26221.1"/>
    <property type="molecule type" value="Genomic_DNA"/>
</dbReference>
<evidence type="ECO:0000313" key="1">
    <source>
        <dbReference type="EMBL" id="RCN26221.1"/>
    </source>
</evidence>
<gene>
    <name evidence="1" type="ORF">ANCCAN_28059</name>
</gene>
<proteinExistence type="predicted"/>
<protein>
    <submittedName>
        <fullName evidence="1">Uncharacterized protein</fullName>
    </submittedName>
</protein>
<reference evidence="1 2" key="1">
    <citation type="submission" date="2014-10" db="EMBL/GenBank/DDBJ databases">
        <title>Draft genome of the hookworm Ancylostoma caninum.</title>
        <authorList>
            <person name="Mitreva M."/>
        </authorList>
    </citation>
    <scope>NUCLEOTIDE SEQUENCE [LARGE SCALE GENOMIC DNA]</scope>
    <source>
        <strain evidence="1 2">Baltimore</strain>
    </source>
</reference>
<keyword evidence="2" id="KW-1185">Reference proteome</keyword>
<dbReference type="AlphaFoldDB" id="A0A368F291"/>
<organism evidence="1 2">
    <name type="scientific">Ancylostoma caninum</name>
    <name type="common">Dog hookworm</name>
    <dbReference type="NCBI Taxonomy" id="29170"/>
    <lineage>
        <taxon>Eukaryota</taxon>
        <taxon>Metazoa</taxon>
        <taxon>Ecdysozoa</taxon>
        <taxon>Nematoda</taxon>
        <taxon>Chromadorea</taxon>
        <taxon>Rhabditida</taxon>
        <taxon>Rhabditina</taxon>
        <taxon>Rhabditomorpha</taxon>
        <taxon>Strongyloidea</taxon>
        <taxon>Ancylostomatidae</taxon>
        <taxon>Ancylostomatinae</taxon>
        <taxon>Ancylostoma</taxon>
    </lineage>
</organism>